<feature type="compositionally biased region" description="Acidic residues" evidence="1">
    <location>
        <begin position="486"/>
        <end position="522"/>
    </location>
</feature>
<feature type="compositionally biased region" description="Basic and acidic residues" evidence="1">
    <location>
        <begin position="147"/>
        <end position="183"/>
    </location>
</feature>
<feature type="compositionally biased region" description="Polar residues" evidence="1">
    <location>
        <begin position="32"/>
        <end position="42"/>
    </location>
</feature>
<proteinExistence type="predicted"/>
<evidence type="ECO:0000313" key="3">
    <source>
        <dbReference type="Proteomes" id="UP000801428"/>
    </source>
</evidence>
<feature type="region of interest" description="Disordered" evidence="1">
    <location>
        <begin position="146"/>
        <end position="202"/>
    </location>
</feature>
<evidence type="ECO:0000256" key="1">
    <source>
        <dbReference type="SAM" id="MobiDB-lite"/>
    </source>
</evidence>
<name>A0A9P4T736_CURKU</name>
<evidence type="ECO:0000313" key="2">
    <source>
        <dbReference type="EMBL" id="KAF2996513.1"/>
    </source>
</evidence>
<dbReference type="Proteomes" id="UP000801428">
    <property type="component" value="Unassembled WGS sequence"/>
</dbReference>
<reference evidence="2" key="1">
    <citation type="submission" date="2019-04" db="EMBL/GenBank/DDBJ databases">
        <title>Sequencing of skin fungus with MAO and IRED activity.</title>
        <authorList>
            <person name="Marsaioli A.J."/>
            <person name="Bonatto J.M.C."/>
            <person name="Reis Junior O."/>
        </authorList>
    </citation>
    <scope>NUCLEOTIDE SEQUENCE</scope>
    <source>
        <strain evidence="2">30M1</strain>
    </source>
</reference>
<dbReference type="EMBL" id="SWKU01000027">
    <property type="protein sequence ID" value="KAF2996513.1"/>
    <property type="molecule type" value="Genomic_DNA"/>
</dbReference>
<feature type="region of interest" description="Disordered" evidence="1">
    <location>
        <begin position="1"/>
        <end position="54"/>
    </location>
</feature>
<comment type="caution">
    <text evidence="2">The sequence shown here is derived from an EMBL/GenBank/DDBJ whole genome shotgun (WGS) entry which is preliminary data.</text>
</comment>
<dbReference type="AlphaFoldDB" id="A0A9P4T736"/>
<sequence>MDPPQGIKRKRQNDDSQTSQTDNATDERTKEYTTSPTELPTKSPTPQPPDHRRESVALTRLTYSAADIRAFEAGIRTIKDWSSPTIDARKVQVIYWSDVQGLSRPECAKRYLNKEGKPCSATNILNIYKTYAPRFYKEKGIPYVPPGKRDVSKVSEKRSEKIGASQEKREKVEAPTEKREEIKLQSGGRKKQSAPPKGLRGSQLDAELERALSNVSSAASAAPLDSKPPFLTCLYLRSPSRTPPSLLPHDGTLTFICAQSNILYGPHNGPEIPSASLALHSPLIRTALTQIPGITILYHGPEIRADTVSHLAACITALPFPVHLPTHVSTRFGTFEQAWTPTDLEDLYILAACLRMWRVCDLVLDRWVEELRHALWDPRVVDDLSGELFNVVPRFRDKYGYGNEPKDLVYEATHRPERVAKRKRDDLAERGKYANPKFNAHHDNVEVAEEKLQIVREKLALFEGWPTKLSDEEAEQVMGRRRDESQEGSEDESEEESEDERAESGDDTGSEGDEESDESEEP</sequence>
<keyword evidence="3" id="KW-1185">Reference proteome</keyword>
<organism evidence="2 3">
    <name type="scientific">Curvularia kusanoi</name>
    <name type="common">Cochliobolus kusanoi</name>
    <dbReference type="NCBI Taxonomy" id="90978"/>
    <lineage>
        <taxon>Eukaryota</taxon>
        <taxon>Fungi</taxon>
        <taxon>Dikarya</taxon>
        <taxon>Ascomycota</taxon>
        <taxon>Pezizomycotina</taxon>
        <taxon>Dothideomycetes</taxon>
        <taxon>Pleosporomycetidae</taxon>
        <taxon>Pleosporales</taxon>
        <taxon>Pleosporineae</taxon>
        <taxon>Pleosporaceae</taxon>
        <taxon>Curvularia</taxon>
    </lineage>
</organism>
<feature type="region of interest" description="Disordered" evidence="1">
    <location>
        <begin position="468"/>
        <end position="522"/>
    </location>
</feature>
<accession>A0A9P4T736</accession>
<gene>
    <name evidence="2" type="ORF">E8E13_006004</name>
</gene>
<dbReference type="OrthoDB" id="3789383at2759"/>
<protein>
    <submittedName>
        <fullName evidence="2">Uncharacterized protein</fullName>
    </submittedName>
</protein>